<accession>A0ABZ2HKC1</accession>
<dbReference type="RefSeq" id="WP_338549243.1">
    <property type="nucleotide sequence ID" value="NZ_CP146069.1"/>
</dbReference>
<keyword evidence="1" id="KW-0812">Transmembrane</keyword>
<dbReference type="CDD" id="cd01324">
    <property type="entry name" value="cbb3_Oxidase_CcoQ"/>
    <property type="match status" value="1"/>
</dbReference>
<organism evidence="2 3">
    <name type="scientific">Roseovarius phycicola</name>
    <dbReference type="NCBI Taxonomy" id="3080976"/>
    <lineage>
        <taxon>Bacteria</taxon>
        <taxon>Pseudomonadati</taxon>
        <taxon>Pseudomonadota</taxon>
        <taxon>Alphaproteobacteria</taxon>
        <taxon>Rhodobacterales</taxon>
        <taxon>Roseobacteraceae</taxon>
        <taxon>Roseovarius</taxon>
    </lineage>
</organism>
<evidence type="ECO:0000313" key="3">
    <source>
        <dbReference type="Proteomes" id="UP001364156"/>
    </source>
</evidence>
<reference evidence="2 3" key="1">
    <citation type="submission" date="2023-10" db="EMBL/GenBank/DDBJ databases">
        <title>Roseovarius strain S88 nov., isolated from a marine algae.</title>
        <authorList>
            <person name="Lee M.W."/>
            <person name="Lee J.K."/>
            <person name="Kim J.M."/>
            <person name="Choi D.G."/>
            <person name="Baek J.H."/>
            <person name="Bayburt H."/>
            <person name="Jung J.J."/>
            <person name="Han D.M."/>
            <person name="Jeon C.O."/>
        </authorList>
    </citation>
    <scope>NUCLEOTIDE SEQUENCE [LARGE SCALE GENOMIC DNA]</scope>
    <source>
        <strain evidence="2 3">S88</strain>
    </source>
</reference>
<dbReference type="Pfam" id="PF05545">
    <property type="entry name" value="FixQ"/>
    <property type="match status" value="1"/>
</dbReference>
<keyword evidence="1" id="KW-1133">Transmembrane helix</keyword>
<dbReference type="Proteomes" id="UP001364156">
    <property type="component" value="Chromosome"/>
</dbReference>
<dbReference type="EMBL" id="CP146069">
    <property type="protein sequence ID" value="WWR46381.1"/>
    <property type="molecule type" value="Genomic_DNA"/>
</dbReference>
<keyword evidence="3" id="KW-1185">Reference proteome</keyword>
<feature type="transmembrane region" description="Helical" evidence="1">
    <location>
        <begin position="14"/>
        <end position="31"/>
    </location>
</feature>
<sequence>METYTFLRAFADSWMLLALFTFFVGVVIWVMRPGATNAYDSVSRIPFRHENAPVSDIGPASEED</sequence>
<gene>
    <name evidence="2" type="ORF">RZ517_16670</name>
</gene>
<evidence type="ECO:0000313" key="2">
    <source>
        <dbReference type="EMBL" id="WWR46381.1"/>
    </source>
</evidence>
<keyword evidence="1" id="KW-0472">Membrane</keyword>
<evidence type="ECO:0000256" key="1">
    <source>
        <dbReference type="SAM" id="Phobius"/>
    </source>
</evidence>
<name>A0ABZ2HKC1_9RHOB</name>
<dbReference type="InterPro" id="IPR008621">
    <property type="entry name" value="Cbb3-typ_cyt_oxidase_comp"/>
</dbReference>
<proteinExistence type="predicted"/>
<protein>
    <submittedName>
        <fullName evidence="2">Cbb3-type cytochrome c oxidase subunit 3</fullName>
    </submittedName>
</protein>